<organism evidence="1 2">
    <name type="scientific">Acaulospora morrowiae</name>
    <dbReference type="NCBI Taxonomy" id="94023"/>
    <lineage>
        <taxon>Eukaryota</taxon>
        <taxon>Fungi</taxon>
        <taxon>Fungi incertae sedis</taxon>
        <taxon>Mucoromycota</taxon>
        <taxon>Glomeromycotina</taxon>
        <taxon>Glomeromycetes</taxon>
        <taxon>Diversisporales</taxon>
        <taxon>Acaulosporaceae</taxon>
        <taxon>Acaulospora</taxon>
    </lineage>
</organism>
<evidence type="ECO:0000313" key="1">
    <source>
        <dbReference type="EMBL" id="CAG8702153.1"/>
    </source>
</evidence>
<dbReference type="EMBL" id="CAJVPV010017293">
    <property type="protein sequence ID" value="CAG8702153.1"/>
    <property type="molecule type" value="Genomic_DNA"/>
</dbReference>
<name>A0A9N9HRA7_9GLOM</name>
<keyword evidence="2" id="KW-1185">Reference proteome</keyword>
<sequence length="92" mass="10516">ESDDVNFIMIRSAPYGKPVFGFRGEYGPDIVRIDRFEWWCMAVLSWWSDLSEGLSAITGVGNLLKLHRDGDRALQLLLFNEESLESATDPFF</sequence>
<protein>
    <submittedName>
        <fullName evidence="1">7577_t:CDS:1</fullName>
    </submittedName>
</protein>
<comment type="caution">
    <text evidence="1">The sequence shown here is derived from an EMBL/GenBank/DDBJ whole genome shotgun (WGS) entry which is preliminary data.</text>
</comment>
<dbReference type="AlphaFoldDB" id="A0A9N9HRA7"/>
<feature type="non-terminal residue" evidence="1">
    <location>
        <position position="92"/>
    </location>
</feature>
<accession>A0A9N9HRA7</accession>
<dbReference type="OrthoDB" id="2444629at2759"/>
<evidence type="ECO:0000313" key="2">
    <source>
        <dbReference type="Proteomes" id="UP000789342"/>
    </source>
</evidence>
<dbReference type="Proteomes" id="UP000789342">
    <property type="component" value="Unassembled WGS sequence"/>
</dbReference>
<gene>
    <name evidence="1" type="ORF">AMORRO_LOCUS12195</name>
</gene>
<proteinExistence type="predicted"/>
<reference evidence="1" key="1">
    <citation type="submission" date="2021-06" db="EMBL/GenBank/DDBJ databases">
        <authorList>
            <person name="Kallberg Y."/>
            <person name="Tangrot J."/>
            <person name="Rosling A."/>
        </authorList>
    </citation>
    <scope>NUCLEOTIDE SEQUENCE</scope>
    <source>
        <strain evidence="1">CL551</strain>
    </source>
</reference>